<dbReference type="EC" id="2.7.1.39" evidence="7 8"/>
<evidence type="ECO:0000313" key="12">
    <source>
        <dbReference type="Proteomes" id="UP000236641"/>
    </source>
</evidence>
<dbReference type="HAMAP" id="MF_00384">
    <property type="entry name" value="Homoser_kinase"/>
    <property type="match status" value="1"/>
</dbReference>
<dbReference type="InterPro" id="IPR014721">
    <property type="entry name" value="Ribsml_uS5_D2-typ_fold_subgr"/>
</dbReference>
<comment type="similarity">
    <text evidence="7">Belongs to the GHMP kinase family. Homoserine kinase subfamily.</text>
</comment>
<gene>
    <name evidence="7" type="primary">thrB</name>
    <name evidence="11" type="ORF">C1T31_12545</name>
</gene>
<dbReference type="InterPro" id="IPR013750">
    <property type="entry name" value="GHMP_kinase_C_dom"/>
</dbReference>
<comment type="function">
    <text evidence="7">Catalyzes the ATP-dependent phosphorylation of L-homoserine to L-homoserine phosphate.</text>
</comment>
<feature type="binding site" evidence="7">
    <location>
        <begin position="88"/>
        <end position="98"/>
    </location>
    <ligand>
        <name>ATP</name>
        <dbReference type="ChEBI" id="CHEBI:30616"/>
    </ligand>
</feature>
<evidence type="ECO:0000259" key="10">
    <source>
        <dbReference type="Pfam" id="PF08544"/>
    </source>
</evidence>
<dbReference type="Proteomes" id="UP000236641">
    <property type="component" value="Unassembled WGS sequence"/>
</dbReference>
<sequence length="307" mass="32826">MDQITIFSPATVANVSCGFDSLGLALNGKGDKMIFSKREDKQLIITKIEGANLPYNIDDNLVGTVIKAMLQKLDLQLGLDIEIYKGFKPGSGLGSSAASAAGTAYAINELLGKPFSKIELIQFAMLGEEAACGSQIADNVSAALFGGFVLIRSYDPLEIVSLPVPDDLYITALHPQIEIKTEDARNVLPKDIPLKSAITQWSNVGGLISGLYSNDYDLISRSLQDVIVEPVRKKLIPHFDLVKNAALQSGALGAGISGAGPTIFALSKGKKTAKTVEESMQEAYSNTEIEFYTFTSEISVDGVKTIT</sequence>
<dbReference type="EMBL" id="POWF01000009">
    <property type="protein sequence ID" value="PNQ72368.1"/>
    <property type="molecule type" value="Genomic_DNA"/>
</dbReference>
<keyword evidence="2 7" id="KW-0808">Transferase</keyword>
<dbReference type="InterPro" id="IPR036554">
    <property type="entry name" value="GHMP_kinase_C_sf"/>
</dbReference>
<comment type="catalytic activity">
    <reaction evidence="7">
        <text>L-homoserine + ATP = O-phospho-L-homoserine + ADP + H(+)</text>
        <dbReference type="Rhea" id="RHEA:13985"/>
        <dbReference type="ChEBI" id="CHEBI:15378"/>
        <dbReference type="ChEBI" id="CHEBI:30616"/>
        <dbReference type="ChEBI" id="CHEBI:57476"/>
        <dbReference type="ChEBI" id="CHEBI:57590"/>
        <dbReference type="ChEBI" id="CHEBI:456216"/>
        <dbReference type="EC" id="2.7.1.39"/>
    </reaction>
</comment>
<feature type="domain" description="GHMP kinase N-terminal" evidence="9">
    <location>
        <begin position="60"/>
        <end position="147"/>
    </location>
</feature>
<evidence type="ECO:0000256" key="1">
    <source>
        <dbReference type="ARBA" id="ARBA00022605"/>
    </source>
</evidence>
<reference evidence="11 12" key="1">
    <citation type="submission" date="2018-01" db="EMBL/GenBank/DDBJ databases">
        <title>The draft genome of Hanstruepera neustonica JCM19743.</title>
        <authorList>
            <person name="He R.-H."/>
            <person name="Du Z.-J."/>
        </authorList>
    </citation>
    <scope>NUCLEOTIDE SEQUENCE [LARGE SCALE GENOMIC DNA]</scope>
    <source>
        <strain evidence="11 12">JCM19743</strain>
    </source>
</reference>
<comment type="caution">
    <text evidence="11">The sequence shown here is derived from an EMBL/GenBank/DDBJ whole genome shotgun (WGS) entry which is preliminary data.</text>
</comment>
<dbReference type="UniPathway" id="UPA00050">
    <property type="reaction ID" value="UER00064"/>
</dbReference>
<dbReference type="Pfam" id="PF08544">
    <property type="entry name" value="GHMP_kinases_C"/>
    <property type="match status" value="1"/>
</dbReference>
<keyword evidence="5 7" id="KW-0418">Kinase</keyword>
<feature type="domain" description="GHMP kinase C-terminal" evidence="10">
    <location>
        <begin position="208"/>
        <end position="285"/>
    </location>
</feature>
<dbReference type="InterPro" id="IPR000870">
    <property type="entry name" value="Homoserine_kinase"/>
</dbReference>
<dbReference type="GO" id="GO:0004413">
    <property type="term" value="F:homoserine kinase activity"/>
    <property type="evidence" value="ECO:0007669"/>
    <property type="project" value="UniProtKB-UniRule"/>
</dbReference>
<dbReference type="Gene3D" id="3.30.70.890">
    <property type="entry name" value="GHMP kinase, C-terminal domain"/>
    <property type="match status" value="1"/>
</dbReference>
<evidence type="ECO:0000256" key="8">
    <source>
        <dbReference type="NCBIfam" id="TIGR00191"/>
    </source>
</evidence>
<dbReference type="PANTHER" id="PTHR20861:SF1">
    <property type="entry name" value="HOMOSERINE KINASE"/>
    <property type="match status" value="1"/>
</dbReference>
<comment type="subcellular location">
    <subcellularLocation>
        <location evidence="7">Cytoplasm</location>
    </subcellularLocation>
</comment>
<dbReference type="RefSeq" id="WP_103052855.1">
    <property type="nucleotide sequence ID" value="NZ_POWF01000009.1"/>
</dbReference>
<dbReference type="AlphaFoldDB" id="A0A2K1DWG3"/>
<protein>
    <recommendedName>
        <fullName evidence="7 8">Homoserine kinase</fullName>
        <shortName evidence="7">HK</shortName>
        <shortName evidence="7">HSK</shortName>
        <ecNumber evidence="7 8">2.7.1.39</ecNumber>
    </recommendedName>
</protein>
<dbReference type="SUPFAM" id="SSF54211">
    <property type="entry name" value="Ribosomal protein S5 domain 2-like"/>
    <property type="match status" value="1"/>
</dbReference>
<keyword evidence="7" id="KW-0963">Cytoplasm</keyword>
<keyword evidence="6 7" id="KW-0067">ATP-binding</keyword>
<dbReference type="Gene3D" id="3.30.230.10">
    <property type="match status" value="1"/>
</dbReference>
<evidence type="ECO:0000259" key="9">
    <source>
        <dbReference type="Pfam" id="PF00288"/>
    </source>
</evidence>
<name>A0A2K1DWG3_9FLAO</name>
<organism evidence="11 12">
    <name type="scientific">Hanstruepera neustonica</name>
    <dbReference type="NCBI Taxonomy" id="1445657"/>
    <lineage>
        <taxon>Bacteria</taxon>
        <taxon>Pseudomonadati</taxon>
        <taxon>Bacteroidota</taxon>
        <taxon>Flavobacteriia</taxon>
        <taxon>Flavobacteriales</taxon>
        <taxon>Flavobacteriaceae</taxon>
        <taxon>Hanstruepera</taxon>
    </lineage>
</organism>
<dbReference type="Pfam" id="PF00288">
    <property type="entry name" value="GHMP_kinases_N"/>
    <property type="match status" value="1"/>
</dbReference>
<dbReference type="PRINTS" id="PR00958">
    <property type="entry name" value="HOMSERKINASE"/>
</dbReference>
<evidence type="ECO:0000256" key="2">
    <source>
        <dbReference type="ARBA" id="ARBA00022679"/>
    </source>
</evidence>
<dbReference type="InterPro" id="IPR006204">
    <property type="entry name" value="GHMP_kinase_N_dom"/>
</dbReference>
<dbReference type="SUPFAM" id="SSF55060">
    <property type="entry name" value="GHMP Kinase, C-terminal domain"/>
    <property type="match status" value="1"/>
</dbReference>
<comment type="pathway">
    <text evidence="7">Amino-acid biosynthesis; L-threonine biosynthesis; L-threonine from L-aspartate: step 4/5.</text>
</comment>
<keyword evidence="1 7" id="KW-0028">Amino-acid biosynthesis</keyword>
<dbReference type="GO" id="GO:0005524">
    <property type="term" value="F:ATP binding"/>
    <property type="evidence" value="ECO:0007669"/>
    <property type="project" value="UniProtKB-UniRule"/>
</dbReference>
<dbReference type="PANTHER" id="PTHR20861">
    <property type="entry name" value="HOMOSERINE/4-DIPHOSPHOCYTIDYL-2-C-METHYL-D-ERYTHRITOL KINASE"/>
    <property type="match status" value="1"/>
</dbReference>
<accession>A0A2K1DWG3</accession>
<evidence type="ECO:0000256" key="3">
    <source>
        <dbReference type="ARBA" id="ARBA00022697"/>
    </source>
</evidence>
<keyword evidence="12" id="KW-1185">Reference proteome</keyword>
<dbReference type="PIRSF" id="PIRSF000676">
    <property type="entry name" value="Homoser_kin"/>
    <property type="match status" value="1"/>
</dbReference>
<evidence type="ECO:0000256" key="6">
    <source>
        <dbReference type="ARBA" id="ARBA00022840"/>
    </source>
</evidence>
<dbReference type="GO" id="GO:0005737">
    <property type="term" value="C:cytoplasm"/>
    <property type="evidence" value="ECO:0007669"/>
    <property type="project" value="UniProtKB-SubCell"/>
</dbReference>
<dbReference type="InterPro" id="IPR020568">
    <property type="entry name" value="Ribosomal_Su5_D2-typ_SF"/>
</dbReference>
<evidence type="ECO:0000256" key="5">
    <source>
        <dbReference type="ARBA" id="ARBA00022777"/>
    </source>
</evidence>
<dbReference type="OrthoDB" id="9769912at2"/>
<proteinExistence type="inferred from homology"/>
<dbReference type="NCBIfam" id="NF002288">
    <property type="entry name" value="PRK01212.1-4"/>
    <property type="match status" value="1"/>
</dbReference>
<keyword evidence="3 7" id="KW-0791">Threonine biosynthesis</keyword>
<evidence type="ECO:0000256" key="7">
    <source>
        <dbReference type="HAMAP-Rule" id="MF_00384"/>
    </source>
</evidence>
<dbReference type="GO" id="GO:0009088">
    <property type="term" value="P:threonine biosynthetic process"/>
    <property type="evidence" value="ECO:0007669"/>
    <property type="project" value="UniProtKB-UniRule"/>
</dbReference>
<evidence type="ECO:0000256" key="4">
    <source>
        <dbReference type="ARBA" id="ARBA00022741"/>
    </source>
</evidence>
<evidence type="ECO:0000313" key="11">
    <source>
        <dbReference type="EMBL" id="PNQ72368.1"/>
    </source>
</evidence>
<dbReference type="NCBIfam" id="TIGR00191">
    <property type="entry name" value="thrB"/>
    <property type="match status" value="1"/>
</dbReference>
<keyword evidence="4 7" id="KW-0547">Nucleotide-binding</keyword>